<dbReference type="EMBL" id="JAHHGM010000008">
    <property type="protein sequence ID" value="MBT2989361.1"/>
    <property type="molecule type" value="Genomic_DNA"/>
</dbReference>
<dbReference type="Proteomes" id="UP000770889">
    <property type="component" value="Unassembled WGS sequence"/>
</dbReference>
<organism evidence="2 3">
    <name type="scientific">Candidatus Thiodiazotropha taylori</name>
    <dbReference type="NCBI Taxonomy" id="2792791"/>
    <lineage>
        <taxon>Bacteria</taxon>
        <taxon>Pseudomonadati</taxon>
        <taxon>Pseudomonadota</taxon>
        <taxon>Gammaproteobacteria</taxon>
        <taxon>Chromatiales</taxon>
        <taxon>Sedimenticolaceae</taxon>
        <taxon>Candidatus Thiodiazotropha</taxon>
    </lineage>
</organism>
<gene>
    <name evidence="2" type="ORF">KME65_10390</name>
</gene>
<dbReference type="InterPro" id="IPR017467">
    <property type="entry name" value="CHP03016_PEP-CTERM"/>
</dbReference>
<dbReference type="NCBIfam" id="TIGR03016">
    <property type="entry name" value="pepcterm_hypo_1"/>
    <property type="match status" value="1"/>
</dbReference>
<dbReference type="SUPFAM" id="SSF56935">
    <property type="entry name" value="Porins"/>
    <property type="match status" value="1"/>
</dbReference>
<feature type="transmembrane region" description="Helical" evidence="1">
    <location>
        <begin position="21"/>
        <end position="45"/>
    </location>
</feature>
<comment type="caution">
    <text evidence="2">The sequence shown here is derived from an EMBL/GenBank/DDBJ whole genome shotgun (WGS) entry which is preliminary data.</text>
</comment>
<keyword evidence="1" id="KW-1133">Transmembrane helix</keyword>
<evidence type="ECO:0000256" key="1">
    <source>
        <dbReference type="SAM" id="Phobius"/>
    </source>
</evidence>
<dbReference type="AlphaFoldDB" id="A0A944M8I4"/>
<accession>A0A944M8I4</accession>
<evidence type="ECO:0000313" key="3">
    <source>
        <dbReference type="Proteomes" id="UP000770889"/>
    </source>
</evidence>
<reference evidence="2 3" key="1">
    <citation type="submission" date="2021-05" db="EMBL/GenBank/DDBJ databases">
        <title>Genetic and Functional Diversity in Clade A Lucinid endosymbionts from the Bahamas.</title>
        <authorList>
            <person name="Giani N.M."/>
            <person name="Engel A.S."/>
            <person name="Campbell B.J."/>
        </authorList>
    </citation>
    <scope>NUCLEOTIDE SEQUENCE [LARGE SCALE GENOMIC DNA]</scope>
    <source>
        <strain evidence="2">LUC16012Gg_MoonRockCtena</strain>
    </source>
</reference>
<proteinExistence type="predicted"/>
<evidence type="ECO:0000313" key="2">
    <source>
        <dbReference type="EMBL" id="MBT2989361.1"/>
    </source>
</evidence>
<keyword evidence="1" id="KW-0472">Membrane</keyword>
<protein>
    <submittedName>
        <fullName evidence="2">TIGR03016 family PEP-CTERM system-associated outer membrane protein</fullName>
    </submittedName>
</protein>
<name>A0A944M8I4_9GAMM</name>
<sequence>MIIKKLNHLNMDQSYGGKASALFYLVCGMGLSSVTSTIFAADWVISPSVGLQHIYTDNALLTNEDPATDNITVVRPTLSLLKEGGRATLDFNYAPEYRHYWDETHDNEAVHFLRGDGNIELAENHLFLDGWVRADRTNITSSGRSSTRGLTGAVDDTDYYTVGLSPYLTAKLGDFSVVEARLIGDKVKYSEDIDNDSTGKRAELAFGSGSMFTSQIWEVLFQQSNVDYENQDDDNEIRIFRAELIQQLTAQWALAFSAGYEEYELVLSDDRDDSTWSLGAIYTPTSRTRIAVGGGERSFGDDYYFDFSHRTGKTVWTATYEQDFISARDELGAQPLFERLDAFGNLVRDPILESTTVLVRSGYSPTLNEDYYETERFSAQFVYQTLRSSLTLRASHLERNYDRTESDTEDTSLALVLSRRLTRMTTGYLHLTGNDHKENNLVYDQWSGMLGMAYQFSADSRIDFNINRLERDAEREADSYTENSASITFRTQL</sequence>
<keyword evidence="1" id="KW-0812">Transmembrane</keyword>